<feature type="transmembrane region" description="Helical" evidence="7">
    <location>
        <begin position="173"/>
        <end position="191"/>
    </location>
</feature>
<keyword evidence="2" id="KW-0813">Transport</keyword>
<comment type="caution">
    <text evidence="9">The sequence shown here is derived from an EMBL/GenBank/DDBJ whole genome shotgun (WGS) entry which is preliminary data.</text>
</comment>
<feature type="transmembrane region" description="Helical" evidence="7">
    <location>
        <begin position="20"/>
        <end position="42"/>
    </location>
</feature>
<dbReference type="PROSITE" id="PS50850">
    <property type="entry name" value="MFS"/>
    <property type="match status" value="1"/>
</dbReference>
<evidence type="ECO:0000256" key="4">
    <source>
        <dbReference type="ARBA" id="ARBA00022692"/>
    </source>
</evidence>
<dbReference type="STRING" id="1797298.A2988_00635"/>
<keyword evidence="6 7" id="KW-0472">Membrane</keyword>
<evidence type="ECO:0000256" key="7">
    <source>
        <dbReference type="SAM" id="Phobius"/>
    </source>
</evidence>
<name>A0A1F5BTN2_9BACT</name>
<evidence type="ECO:0000256" key="6">
    <source>
        <dbReference type="ARBA" id="ARBA00023136"/>
    </source>
</evidence>
<dbReference type="InterPro" id="IPR011701">
    <property type="entry name" value="MFS"/>
</dbReference>
<dbReference type="Gene3D" id="1.20.1250.20">
    <property type="entry name" value="MFS general substrate transporter like domains"/>
    <property type="match status" value="1"/>
</dbReference>
<keyword evidence="5 7" id="KW-1133">Transmembrane helix</keyword>
<sequence>MIFREIVKFVSPKPRLNNSLRTLIMVNSGMMFVLGMFAPFYALFVQKIGGSAAFAGLSWGLFAITTGLLTLFFTRWGLKMNEPELLIALGYLIRGMVFLSYAFMSSVTQLIFTQVIWGLAAAIGAPAFDAVYAEHTDKDGALSEWGRWEGIASITIGLAAIVGGIMIQSFGYQAIFIIMAFASFGLALYIWRLPREAL</sequence>
<evidence type="ECO:0000259" key="8">
    <source>
        <dbReference type="PROSITE" id="PS50850"/>
    </source>
</evidence>
<accession>A0A1F5BTN2</accession>
<comment type="subcellular location">
    <subcellularLocation>
        <location evidence="1">Cell membrane</location>
        <topology evidence="1">Multi-pass membrane protein</topology>
    </subcellularLocation>
</comment>
<evidence type="ECO:0000313" key="10">
    <source>
        <dbReference type="Proteomes" id="UP000176650"/>
    </source>
</evidence>
<gene>
    <name evidence="9" type="ORF">A2988_00635</name>
</gene>
<evidence type="ECO:0000256" key="1">
    <source>
        <dbReference type="ARBA" id="ARBA00004651"/>
    </source>
</evidence>
<evidence type="ECO:0000256" key="2">
    <source>
        <dbReference type="ARBA" id="ARBA00022448"/>
    </source>
</evidence>
<proteinExistence type="predicted"/>
<dbReference type="GO" id="GO:0022857">
    <property type="term" value="F:transmembrane transporter activity"/>
    <property type="evidence" value="ECO:0007669"/>
    <property type="project" value="InterPro"/>
</dbReference>
<feature type="transmembrane region" description="Helical" evidence="7">
    <location>
        <begin position="145"/>
        <end position="167"/>
    </location>
</feature>
<keyword evidence="3" id="KW-1003">Cell membrane</keyword>
<dbReference type="SUPFAM" id="SSF103473">
    <property type="entry name" value="MFS general substrate transporter"/>
    <property type="match status" value="1"/>
</dbReference>
<dbReference type="AlphaFoldDB" id="A0A1F5BTN2"/>
<organism evidence="9 10">
    <name type="scientific">Candidatus Azambacteria bacterium RIFCSPLOWO2_01_FULL_46_25</name>
    <dbReference type="NCBI Taxonomy" id="1797298"/>
    <lineage>
        <taxon>Bacteria</taxon>
        <taxon>Candidatus Azamiibacteriota</taxon>
    </lineage>
</organism>
<feature type="transmembrane region" description="Helical" evidence="7">
    <location>
        <begin position="48"/>
        <end position="73"/>
    </location>
</feature>
<keyword evidence="4 7" id="KW-0812">Transmembrane</keyword>
<feature type="transmembrane region" description="Helical" evidence="7">
    <location>
        <begin position="110"/>
        <end position="133"/>
    </location>
</feature>
<dbReference type="InterPro" id="IPR050171">
    <property type="entry name" value="MFS_Transporters"/>
</dbReference>
<feature type="transmembrane region" description="Helical" evidence="7">
    <location>
        <begin position="85"/>
        <end position="104"/>
    </location>
</feature>
<evidence type="ECO:0000256" key="3">
    <source>
        <dbReference type="ARBA" id="ARBA00022475"/>
    </source>
</evidence>
<dbReference type="GO" id="GO:0005886">
    <property type="term" value="C:plasma membrane"/>
    <property type="evidence" value="ECO:0007669"/>
    <property type="project" value="UniProtKB-SubCell"/>
</dbReference>
<evidence type="ECO:0000313" key="9">
    <source>
        <dbReference type="EMBL" id="OGD33979.1"/>
    </source>
</evidence>
<dbReference type="Proteomes" id="UP000176650">
    <property type="component" value="Unassembled WGS sequence"/>
</dbReference>
<reference evidence="9 10" key="1">
    <citation type="journal article" date="2016" name="Nat. Commun.">
        <title>Thousands of microbial genomes shed light on interconnected biogeochemical processes in an aquifer system.</title>
        <authorList>
            <person name="Anantharaman K."/>
            <person name="Brown C.T."/>
            <person name="Hug L.A."/>
            <person name="Sharon I."/>
            <person name="Castelle C.J."/>
            <person name="Probst A.J."/>
            <person name="Thomas B.C."/>
            <person name="Singh A."/>
            <person name="Wilkins M.J."/>
            <person name="Karaoz U."/>
            <person name="Brodie E.L."/>
            <person name="Williams K.H."/>
            <person name="Hubbard S.S."/>
            <person name="Banfield J.F."/>
        </authorList>
    </citation>
    <scope>NUCLEOTIDE SEQUENCE [LARGE SCALE GENOMIC DNA]</scope>
</reference>
<feature type="domain" description="Major facilitator superfamily (MFS) profile" evidence="8">
    <location>
        <begin position="1"/>
        <end position="198"/>
    </location>
</feature>
<dbReference type="PANTHER" id="PTHR23517">
    <property type="entry name" value="RESISTANCE PROTEIN MDTM, PUTATIVE-RELATED-RELATED"/>
    <property type="match status" value="1"/>
</dbReference>
<dbReference type="EMBL" id="MEYS01000002">
    <property type="protein sequence ID" value="OGD33979.1"/>
    <property type="molecule type" value="Genomic_DNA"/>
</dbReference>
<protein>
    <recommendedName>
        <fullName evidence="8">Major facilitator superfamily (MFS) profile domain-containing protein</fullName>
    </recommendedName>
</protein>
<dbReference type="Pfam" id="PF07690">
    <property type="entry name" value="MFS_1"/>
    <property type="match status" value="1"/>
</dbReference>
<dbReference type="InterPro" id="IPR036259">
    <property type="entry name" value="MFS_trans_sf"/>
</dbReference>
<dbReference type="InterPro" id="IPR020846">
    <property type="entry name" value="MFS_dom"/>
</dbReference>
<evidence type="ECO:0000256" key="5">
    <source>
        <dbReference type="ARBA" id="ARBA00022989"/>
    </source>
</evidence>